<keyword evidence="2" id="KW-1185">Reference proteome</keyword>
<name>A0A927M3N6_9ACTN</name>
<evidence type="ECO:0000313" key="2">
    <source>
        <dbReference type="Proteomes" id="UP000649753"/>
    </source>
</evidence>
<proteinExistence type="predicted"/>
<comment type="caution">
    <text evidence="1">The sequence shown here is derived from an EMBL/GenBank/DDBJ whole genome shotgun (WGS) entry which is preliminary data.</text>
</comment>
<protein>
    <submittedName>
        <fullName evidence="1">Uncharacterized protein</fullName>
    </submittedName>
</protein>
<dbReference type="RefSeq" id="WP_192767300.1">
    <property type="nucleotide sequence ID" value="NZ_JADBEB010000001.1"/>
</dbReference>
<reference evidence="1" key="1">
    <citation type="submission" date="2020-10" db="EMBL/GenBank/DDBJ databases">
        <title>Sequencing the genomes of 1000 actinobacteria strains.</title>
        <authorList>
            <person name="Klenk H.-P."/>
        </authorList>
    </citation>
    <scope>NUCLEOTIDE SEQUENCE</scope>
    <source>
        <strain evidence="1">DSM 46832</strain>
    </source>
</reference>
<evidence type="ECO:0000313" key="1">
    <source>
        <dbReference type="EMBL" id="MBE1487462.1"/>
    </source>
</evidence>
<gene>
    <name evidence="1" type="ORF">H4W31_003100</name>
</gene>
<dbReference type="Proteomes" id="UP000649753">
    <property type="component" value="Unassembled WGS sequence"/>
</dbReference>
<organism evidence="1 2">
    <name type="scientific">Plantactinospora soyae</name>
    <dbReference type="NCBI Taxonomy" id="1544732"/>
    <lineage>
        <taxon>Bacteria</taxon>
        <taxon>Bacillati</taxon>
        <taxon>Actinomycetota</taxon>
        <taxon>Actinomycetes</taxon>
        <taxon>Micromonosporales</taxon>
        <taxon>Micromonosporaceae</taxon>
        <taxon>Plantactinospora</taxon>
    </lineage>
</organism>
<dbReference type="EMBL" id="JADBEB010000001">
    <property type="protein sequence ID" value="MBE1487462.1"/>
    <property type="molecule type" value="Genomic_DNA"/>
</dbReference>
<sequence length="85" mass="9567">MSYAEHPHHQPDQQPGLDWWPTLELPVVAPLWLDAPAAPRAIPGRHRNSRWPGHRRPDMIEVAAVRRAGRFTPAQAPRARGSGSR</sequence>
<dbReference type="AlphaFoldDB" id="A0A927M3N6"/>
<accession>A0A927M3N6</accession>